<evidence type="ECO:0000256" key="1">
    <source>
        <dbReference type="ARBA" id="ARBA00004123"/>
    </source>
</evidence>
<dbReference type="GO" id="GO:0008270">
    <property type="term" value="F:zinc ion binding"/>
    <property type="evidence" value="ECO:0007669"/>
    <property type="project" value="UniProtKB-KW"/>
</dbReference>
<comment type="subcellular location">
    <subcellularLocation>
        <location evidence="1">Nucleus</location>
    </subcellularLocation>
</comment>
<evidence type="ECO:0000256" key="3">
    <source>
        <dbReference type="ARBA" id="ARBA00022771"/>
    </source>
</evidence>
<dbReference type="Pfam" id="PF05699">
    <property type="entry name" value="Dimer_Tnp_hAT"/>
    <property type="match status" value="1"/>
</dbReference>
<reference evidence="7" key="1">
    <citation type="submission" date="2025-08" db="UniProtKB">
        <authorList>
            <consortium name="RefSeq"/>
        </authorList>
    </citation>
    <scope>IDENTIFICATION</scope>
</reference>
<dbReference type="InterPro" id="IPR008906">
    <property type="entry name" value="HATC_C_dom"/>
</dbReference>
<dbReference type="InterPro" id="IPR012337">
    <property type="entry name" value="RNaseH-like_sf"/>
</dbReference>
<sequence length="279" mass="31070">MVERILITKVAIASVLLNTPKGLMPLTSDEISILEDLKAILSPFEHATVHTSSSTSVTVSSVIPVVCGILHNLTAMKTKLKTKVGQDFCDDILQGVNKRLVPYENRTVTRMTTILDPRFKKEGFWNPFNSSQGVKSLEDELSHINASTKFSASSSPPTPESTADSNPLFCFLQTNQLQKIQSGRVDSILALRQYLNASNMEPAQNPLDYWKISNDNGFRSCVLKYFCVPATSTESERMFSKAGLVVSEKRSSLKPKNVNMILLYPCRGYYNFGQKFVTQ</sequence>
<accession>A0A6P4FT51</accession>
<dbReference type="PANTHER" id="PTHR46481">
    <property type="entry name" value="ZINC FINGER BED DOMAIN-CONTAINING PROTEIN 4"/>
    <property type="match status" value="1"/>
</dbReference>
<evidence type="ECO:0000259" key="6">
    <source>
        <dbReference type="Pfam" id="PF05699"/>
    </source>
</evidence>
<evidence type="ECO:0000313" key="7">
    <source>
        <dbReference type="RefSeq" id="XP_016988316.1"/>
    </source>
</evidence>
<gene>
    <name evidence="7" type="primary">LOC108050912</name>
</gene>
<organism evidence="7">
    <name type="scientific">Drosophila rhopaloa</name>
    <name type="common">Fruit fly</name>
    <dbReference type="NCBI Taxonomy" id="1041015"/>
    <lineage>
        <taxon>Eukaryota</taxon>
        <taxon>Metazoa</taxon>
        <taxon>Ecdysozoa</taxon>
        <taxon>Arthropoda</taxon>
        <taxon>Hexapoda</taxon>
        <taxon>Insecta</taxon>
        <taxon>Pterygota</taxon>
        <taxon>Neoptera</taxon>
        <taxon>Endopterygota</taxon>
        <taxon>Diptera</taxon>
        <taxon>Brachycera</taxon>
        <taxon>Muscomorpha</taxon>
        <taxon>Ephydroidea</taxon>
        <taxon>Drosophilidae</taxon>
        <taxon>Drosophila</taxon>
        <taxon>Sophophora</taxon>
    </lineage>
</organism>
<dbReference type="GO" id="GO:0046983">
    <property type="term" value="F:protein dimerization activity"/>
    <property type="evidence" value="ECO:0007669"/>
    <property type="project" value="InterPro"/>
</dbReference>
<keyword evidence="3" id="KW-0863">Zinc-finger</keyword>
<proteinExistence type="predicted"/>
<dbReference type="GO" id="GO:0005634">
    <property type="term" value="C:nucleus"/>
    <property type="evidence" value="ECO:0007669"/>
    <property type="project" value="UniProtKB-SubCell"/>
</dbReference>
<keyword evidence="4" id="KW-0862">Zinc</keyword>
<dbReference type="PANTHER" id="PTHR46481:SF10">
    <property type="entry name" value="ZINC FINGER BED DOMAIN-CONTAINING PROTEIN 39"/>
    <property type="match status" value="1"/>
</dbReference>
<keyword evidence="2" id="KW-0479">Metal-binding</keyword>
<keyword evidence="5" id="KW-0539">Nucleus</keyword>
<protein>
    <submittedName>
        <fullName evidence="7">Uncharacterized protein LOC108050912</fullName>
    </submittedName>
</protein>
<evidence type="ECO:0000256" key="2">
    <source>
        <dbReference type="ARBA" id="ARBA00022723"/>
    </source>
</evidence>
<name>A0A6P4FT51_DRORH</name>
<dbReference type="AlphaFoldDB" id="A0A6P4FT51"/>
<evidence type="ECO:0000256" key="4">
    <source>
        <dbReference type="ARBA" id="ARBA00022833"/>
    </source>
</evidence>
<dbReference type="SUPFAM" id="SSF53098">
    <property type="entry name" value="Ribonuclease H-like"/>
    <property type="match status" value="1"/>
</dbReference>
<dbReference type="OrthoDB" id="2438421at2759"/>
<dbReference type="RefSeq" id="XP_016988316.1">
    <property type="nucleotide sequence ID" value="XM_017132827.1"/>
</dbReference>
<dbReference type="InterPro" id="IPR052035">
    <property type="entry name" value="ZnF_BED_domain_contain"/>
</dbReference>
<evidence type="ECO:0000256" key="5">
    <source>
        <dbReference type="ARBA" id="ARBA00023242"/>
    </source>
</evidence>
<feature type="domain" description="HAT C-terminal dimerisation" evidence="6">
    <location>
        <begin position="191"/>
        <end position="262"/>
    </location>
</feature>